<organism evidence="5 6">
    <name type="scientific">Mycolicibacter terrae</name>
    <dbReference type="NCBI Taxonomy" id="1788"/>
    <lineage>
        <taxon>Bacteria</taxon>
        <taxon>Bacillati</taxon>
        <taxon>Actinomycetota</taxon>
        <taxon>Actinomycetes</taxon>
        <taxon>Mycobacteriales</taxon>
        <taxon>Mycobacteriaceae</taxon>
        <taxon>Mycolicibacter</taxon>
    </lineage>
</organism>
<dbReference type="EMBL" id="AP022564">
    <property type="protein sequence ID" value="BBX22388.1"/>
    <property type="molecule type" value="Genomic_DNA"/>
</dbReference>
<dbReference type="Gene3D" id="1.10.620.20">
    <property type="entry name" value="Ribonucleotide Reductase, subunit A"/>
    <property type="match status" value="1"/>
</dbReference>
<dbReference type="Pfam" id="PF02332">
    <property type="entry name" value="Phenol_Hydrox"/>
    <property type="match status" value="1"/>
</dbReference>
<name>A0AAD1HVR5_9MYCO</name>
<dbReference type="InterPro" id="IPR012348">
    <property type="entry name" value="RNR-like"/>
</dbReference>
<evidence type="ECO:0000256" key="4">
    <source>
        <dbReference type="ARBA" id="ARBA00048941"/>
    </source>
</evidence>
<dbReference type="InterPro" id="IPR009078">
    <property type="entry name" value="Ferritin-like_SF"/>
</dbReference>
<keyword evidence="6" id="KW-1185">Reference proteome</keyword>
<dbReference type="Proteomes" id="UP000467636">
    <property type="component" value="Chromosome"/>
</dbReference>
<dbReference type="RefSeq" id="WP_095173903.1">
    <property type="nucleotide sequence ID" value="NZ_AP022564.1"/>
</dbReference>
<comment type="catalytic activity">
    <reaction evidence="4">
        <text>propane + NADH + O2 + H(+) = propan-2-ol + NAD(+) + H2O</text>
        <dbReference type="Rhea" id="RHEA:49992"/>
        <dbReference type="ChEBI" id="CHEBI:15377"/>
        <dbReference type="ChEBI" id="CHEBI:15378"/>
        <dbReference type="ChEBI" id="CHEBI:15379"/>
        <dbReference type="ChEBI" id="CHEBI:17824"/>
        <dbReference type="ChEBI" id="CHEBI:32879"/>
        <dbReference type="ChEBI" id="CHEBI:57540"/>
        <dbReference type="ChEBI" id="CHEBI:57945"/>
        <dbReference type="EC" id="1.14.13.227"/>
    </reaction>
</comment>
<reference evidence="5 6" key="1">
    <citation type="journal article" date="2019" name="Emerg. Microbes Infect.">
        <title>Comprehensive subspecies identification of 175 nontuberculous mycobacteria species based on 7547 genomic profiles.</title>
        <authorList>
            <person name="Matsumoto Y."/>
            <person name="Kinjo T."/>
            <person name="Motooka D."/>
            <person name="Nabeya D."/>
            <person name="Jung N."/>
            <person name="Uechi K."/>
            <person name="Horii T."/>
            <person name="Iida T."/>
            <person name="Fujita J."/>
            <person name="Nakamura S."/>
        </authorList>
    </citation>
    <scope>NUCLEOTIDE SEQUENCE [LARGE SCALE GENOMIC DNA]</scope>
    <source>
        <strain evidence="5 6">JCM 12143</strain>
    </source>
</reference>
<sequence>MTRQSVARAHQKIQELSWDPLYHEPVAQYGTDYKFHKANKKDPLKQVLRSYFPMQEEKDHRVYGAADGAIRGNMFRQVQERWMEWQKLFLSIIPLPEISAARAMPLLVDTVPNPELHNTLAIQMIDEVRHSTIQQNLKRIYMNNYIDPAGFNSSLRCFQNNYAGTIGRQFAEGFITGDAITAANIYLQLVAETAFTNVLFVAMPGEAAANGDYLLPTVFHSVQSDESRHISNGYATLLMALSDEDNRELLERDLRYAWWNNHCVVDAAIGTFIEYGTKDRRKDRESYAEMWRRWIYDDYYRSYLVPLEKYGLKIPHDVVEESWNRIWNKGYIHETAQFFATGWMWNYWRIDPMTDKDFEWFEYKYPGWYDKYGAWWENYARLSKPRGNLPIAYEDVNYYYPHRCWTCMVPCMIREDMVCEKVDDQWRTYCSENCYWTDAVAFRETYNGRPTPNMGKLTGAREWETLYHGWNNADLMADGGYVRADGKTCTAQPHLSLDPKDMWTLDDIRKAPPAQSPNVLINEMTDSERDLWAKDYRLGGPGGRYADPAAVPGAKRTA</sequence>
<dbReference type="EC" id="1.14.13.227" evidence="1"/>
<evidence type="ECO:0000256" key="1">
    <source>
        <dbReference type="ARBA" id="ARBA00012710"/>
    </source>
</evidence>
<dbReference type="GO" id="GO:0004497">
    <property type="term" value="F:monooxygenase activity"/>
    <property type="evidence" value="ECO:0007669"/>
    <property type="project" value="UniProtKB-KW"/>
</dbReference>
<dbReference type="AlphaFoldDB" id="A0AAD1HVR5"/>
<evidence type="ECO:0000256" key="2">
    <source>
        <dbReference type="ARBA" id="ARBA00023002"/>
    </source>
</evidence>
<keyword evidence="2" id="KW-0560">Oxidoreductase</keyword>
<evidence type="ECO:0000256" key="3">
    <source>
        <dbReference type="ARBA" id="ARBA00023033"/>
    </source>
</evidence>
<proteinExistence type="predicted"/>
<dbReference type="InterPro" id="IPR003430">
    <property type="entry name" value="Phenol_Hydrox"/>
</dbReference>
<dbReference type="SUPFAM" id="SSF47240">
    <property type="entry name" value="Ferritin-like"/>
    <property type="match status" value="1"/>
</dbReference>
<gene>
    <name evidence="5" type="ORF">MTER_17990</name>
</gene>
<evidence type="ECO:0000313" key="5">
    <source>
        <dbReference type="EMBL" id="BBX22388.1"/>
    </source>
</evidence>
<accession>A0AAD1HVR5</accession>
<evidence type="ECO:0000313" key="6">
    <source>
        <dbReference type="Proteomes" id="UP000467636"/>
    </source>
</evidence>
<keyword evidence="3 5" id="KW-0503">Monooxygenase</keyword>
<protein>
    <recommendedName>
        <fullName evidence="1">propane 2-monooxygenase</fullName>
        <ecNumber evidence="1">1.14.13.227</ecNumber>
    </recommendedName>
</protein>